<comment type="caution">
    <text evidence="1">The sequence shown here is derived from an EMBL/GenBank/DDBJ whole genome shotgun (WGS) entry which is preliminary data.</text>
</comment>
<accession>A0ACB8I0R9</accession>
<dbReference type="Proteomes" id="UP000829398">
    <property type="component" value="Chromosome 9"/>
</dbReference>
<keyword evidence="2" id="KW-1185">Reference proteome</keyword>
<protein>
    <submittedName>
        <fullName evidence="1">Uncharacterized protein</fullName>
    </submittedName>
</protein>
<evidence type="ECO:0000313" key="1">
    <source>
        <dbReference type="EMBL" id="KAH9680107.1"/>
    </source>
</evidence>
<gene>
    <name evidence="1" type="ORF">KPL71_026419</name>
</gene>
<name>A0ACB8I0R9_CITSI</name>
<organism evidence="1 2">
    <name type="scientific">Citrus sinensis</name>
    <name type="common">Sweet orange</name>
    <name type="synonym">Citrus aurantium var. sinensis</name>
    <dbReference type="NCBI Taxonomy" id="2711"/>
    <lineage>
        <taxon>Eukaryota</taxon>
        <taxon>Viridiplantae</taxon>
        <taxon>Streptophyta</taxon>
        <taxon>Embryophyta</taxon>
        <taxon>Tracheophyta</taxon>
        <taxon>Spermatophyta</taxon>
        <taxon>Magnoliopsida</taxon>
        <taxon>eudicotyledons</taxon>
        <taxon>Gunneridae</taxon>
        <taxon>Pentapetalae</taxon>
        <taxon>rosids</taxon>
        <taxon>malvids</taxon>
        <taxon>Sapindales</taxon>
        <taxon>Rutaceae</taxon>
        <taxon>Aurantioideae</taxon>
        <taxon>Citrus</taxon>
    </lineage>
</organism>
<dbReference type="EMBL" id="CM039178">
    <property type="protein sequence ID" value="KAH9680107.1"/>
    <property type="molecule type" value="Genomic_DNA"/>
</dbReference>
<evidence type="ECO:0000313" key="2">
    <source>
        <dbReference type="Proteomes" id="UP000829398"/>
    </source>
</evidence>
<proteinExistence type="predicted"/>
<reference evidence="2" key="1">
    <citation type="journal article" date="2023" name="Hortic. Res.">
        <title>A chromosome-level phased genome enabling allele-level studies in sweet orange: a case study on citrus Huanglongbing tolerance.</title>
        <authorList>
            <person name="Wu B."/>
            <person name="Yu Q."/>
            <person name="Deng Z."/>
            <person name="Duan Y."/>
            <person name="Luo F."/>
            <person name="Gmitter F. Jr."/>
        </authorList>
    </citation>
    <scope>NUCLEOTIDE SEQUENCE [LARGE SCALE GENOMIC DNA]</scope>
    <source>
        <strain evidence="2">cv. Valencia</strain>
    </source>
</reference>
<sequence>MEATSSLISTPSSSSSHISLSSTLSLPQSCSKHIVSKIENLVEYSYIPESAQINESQFPIMSPYNLYKQKTSFTGSIRTLISTKRQLPKEYIQSSRLDQCALQASQSEQKGLPVTARIALLDTRFKQYQHDVVGTVLTILHAGSVLLTFYPNFNLSLEDPNLPTTLKVQIQLQGVEQTPTSKIATLHHQIVYRLQNHALDLPTPHTTSDALMILADIDTIPTIIQIPKQIQKQELLKLMPLEWLTNYEHFHQNSEPVQITEATFERRQNGQVKLSFQTPETKPISDTSQLSYTAMITAVQIGQEKKLPIHGFSSEGYPVYPNKINGHFLWDVSEAHMCNPDCPCLDDTDVDDELEVMRRKKKKKKKPSHPKMSCNSFPPQPPPDPKPHIDTQTRVTSKPFVQSPVTTSGQPEEPKQYEVVLNWQTKNASAQNQALQQLRKKIDRAVSQVSQPETKVDSISNRLDPIPQQPVYNQFFGFSHLQPTPQPKPSSPKKSKSKVKISDPKSKATSSSSVPPVPPEDSPKATPESPKKDKGPMDQYHYHTVQNTSSDSSEPKTIYESNPSKSNPSSSSSSTNSVGTSTDSESEYADITSILMATKTEDPSTSTATPIVEDSSSDAENKASPTEPEPSMPPPVPDHLTKPSSASWFTFDDILRHKWPARLQEFAAWIDL</sequence>